<evidence type="ECO:0000313" key="1">
    <source>
        <dbReference type="EMBL" id="MBF9239900.1"/>
    </source>
</evidence>
<dbReference type="EMBL" id="JADQDQ010000021">
    <property type="protein sequence ID" value="MBF9239900.1"/>
    <property type="molecule type" value="Genomic_DNA"/>
</dbReference>
<keyword evidence="2" id="KW-1185">Reference proteome</keyword>
<dbReference type="RefSeq" id="WP_196284251.1">
    <property type="nucleotide sequence ID" value="NZ_JADQDQ010000021.1"/>
</dbReference>
<sequence length="610" mass="61645">MNPSLFSRRLLRASRVLPSLAQARLGVATASGTATGPGGTATYWPCLLVLFLLWSGCLGVQAQVPTWQMATAVAPPTTLAGYSAVQAAAADGNGNLYLAGVFQGTVSFGSTTFTSPTNPDVFVAKWSPATRGFVWAQRAGGGYSDYVSGIAVNGANVYITGGYQVSASFGTTTFPPPTIYFTDRSFVYVAKLADAGSSARFVWAQSAGSSDNNEAGGLAVSGNQLYITGAFNQNATFGYSSYATFGAFRVSTSGYKSGFVAKLTDAGASASFTWAEPGGGPGTGVAHVAVNGVSVYLTGAFDRARATFGAVTLANADASGSTYTSSDVFLAKLTDHGTSATYAWAERAGGPGYDRGRALAVNGSNVYLAGEFSGTMAMPHATVLTSAGSEDVFVAKYVDAGATGSHEWAQRAGGSGSDTPAALAVQGTSLYVGGEFSGSTAAFGNTTLRGAGASDAFVARLTDAGVSGSFAWAQQAGGPGYDALRSVVVQGTAVYAAGVMTPVASFGTQSIAGLSTAGFLASLGNSALSAAVGLRRAGPHLFPNPAHRTATLRLPVGATAAPLVLTNALGRAVRRYPAPAGPEAALDLQGLPAGLYLLRGAGLPQRLVIE</sequence>
<protein>
    <submittedName>
        <fullName evidence="1">T9SS type A sorting domain-containing protein</fullName>
    </submittedName>
</protein>
<accession>A0ABS0IQ68</accession>
<organism evidence="1 2">
    <name type="scientific">Hymenobacter jeongseonensis</name>
    <dbReference type="NCBI Taxonomy" id="2791027"/>
    <lineage>
        <taxon>Bacteria</taxon>
        <taxon>Pseudomonadati</taxon>
        <taxon>Bacteroidota</taxon>
        <taxon>Cytophagia</taxon>
        <taxon>Cytophagales</taxon>
        <taxon>Hymenobacteraceae</taxon>
        <taxon>Hymenobacter</taxon>
    </lineage>
</organism>
<reference evidence="1 2" key="1">
    <citation type="submission" date="2020-11" db="EMBL/GenBank/DDBJ databases">
        <authorList>
            <person name="Kim M.K."/>
        </authorList>
    </citation>
    <scope>NUCLEOTIDE SEQUENCE [LARGE SCALE GENOMIC DNA]</scope>
    <source>
        <strain evidence="1 2">BT683</strain>
    </source>
</reference>
<comment type="caution">
    <text evidence="1">The sequence shown here is derived from an EMBL/GenBank/DDBJ whole genome shotgun (WGS) entry which is preliminary data.</text>
</comment>
<gene>
    <name evidence="1" type="ORF">I2I05_21085</name>
</gene>
<proteinExistence type="predicted"/>
<evidence type="ECO:0000313" key="2">
    <source>
        <dbReference type="Proteomes" id="UP000597617"/>
    </source>
</evidence>
<dbReference type="Proteomes" id="UP000597617">
    <property type="component" value="Unassembled WGS sequence"/>
</dbReference>
<name>A0ABS0IQ68_9BACT</name>